<sequence length="120" mass="13244">MTVPIDINVSVKTYQKLSKYKDLEIEISKMWNLKTKTIPIVMGALGMTAKRADYYLAQIPGNPKMAEVQKIVLMGTAHILQIIIIIIIVVVNASDISATLCNVPQLSMNNPVGYETVSSH</sequence>
<evidence type="ECO:0000313" key="2">
    <source>
        <dbReference type="EMBL" id="KOF90652.1"/>
    </source>
</evidence>
<feature type="transmembrane region" description="Helical" evidence="1">
    <location>
        <begin position="71"/>
        <end position="91"/>
    </location>
</feature>
<keyword evidence="1" id="KW-0812">Transmembrane</keyword>
<gene>
    <name evidence="2" type="ORF">OCBIM_22010856mg</name>
</gene>
<dbReference type="OrthoDB" id="10030336at2759"/>
<evidence type="ECO:0000256" key="1">
    <source>
        <dbReference type="SAM" id="Phobius"/>
    </source>
</evidence>
<keyword evidence="1" id="KW-0472">Membrane</keyword>
<reference evidence="2" key="1">
    <citation type="submission" date="2015-07" db="EMBL/GenBank/DDBJ databases">
        <title>MeaNS - Measles Nucleotide Surveillance Program.</title>
        <authorList>
            <person name="Tran T."/>
            <person name="Druce J."/>
        </authorList>
    </citation>
    <scope>NUCLEOTIDE SEQUENCE</scope>
    <source>
        <strain evidence="2">UCB-OBI-ISO-001</strain>
        <tissue evidence="2">Gonad</tissue>
    </source>
</reference>
<dbReference type="AlphaFoldDB" id="A0A0L8HN99"/>
<protein>
    <submittedName>
        <fullName evidence="2">Uncharacterized protein</fullName>
    </submittedName>
</protein>
<proteinExistence type="predicted"/>
<organism evidence="2">
    <name type="scientific">Octopus bimaculoides</name>
    <name type="common">California two-spotted octopus</name>
    <dbReference type="NCBI Taxonomy" id="37653"/>
    <lineage>
        <taxon>Eukaryota</taxon>
        <taxon>Metazoa</taxon>
        <taxon>Spiralia</taxon>
        <taxon>Lophotrochozoa</taxon>
        <taxon>Mollusca</taxon>
        <taxon>Cephalopoda</taxon>
        <taxon>Coleoidea</taxon>
        <taxon>Octopodiformes</taxon>
        <taxon>Octopoda</taxon>
        <taxon>Incirrata</taxon>
        <taxon>Octopodidae</taxon>
        <taxon>Octopus</taxon>
    </lineage>
</organism>
<dbReference type="EMBL" id="KQ417719">
    <property type="protein sequence ID" value="KOF90652.1"/>
    <property type="molecule type" value="Genomic_DNA"/>
</dbReference>
<keyword evidence="1" id="KW-1133">Transmembrane helix</keyword>
<name>A0A0L8HN99_OCTBM</name>
<accession>A0A0L8HN99</accession>